<reference evidence="5" key="3">
    <citation type="submission" date="2016-08" db="EMBL/GenBank/DDBJ databases">
        <authorList>
            <person name="Price E.P."/>
            <person name="Currie B.J."/>
            <person name="Wagner D.M."/>
        </authorList>
    </citation>
    <scope>NUCLEOTIDE SEQUENCE</scope>
    <source>
        <strain evidence="5">MSMB0103</strain>
    </source>
</reference>
<organism evidence="4 6">
    <name type="scientific">Burkholderia ubonensis</name>
    <dbReference type="NCBI Taxonomy" id="101571"/>
    <lineage>
        <taxon>Bacteria</taxon>
        <taxon>Pseudomonadati</taxon>
        <taxon>Pseudomonadota</taxon>
        <taxon>Betaproteobacteria</taxon>
        <taxon>Burkholderiales</taxon>
        <taxon>Burkholderiaceae</taxon>
        <taxon>Burkholderia</taxon>
        <taxon>Burkholderia cepacia complex</taxon>
    </lineage>
</organism>
<gene>
    <name evidence="5" type="ORF">BGV66_28945</name>
    <name evidence="4" type="ORF">WJ96_15700</name>
</gene>
<dbReference type="Proteomes" id="UP000183667">
    <property type="component" value="Unassembled WGS sequence"/>
</dbReference>
<feature type="domain" description="Phage tail assembly chaperone-like" evidence="3">
    <location>
        <begin position="76"/>
        <end position="138"/>
    </location>
</feature>
<dbReference type="AlphaFoldDB" id="A0AAW3MRB2"/>
<evidence type="ECO:0008006" key="8">
    <source>
        <dbReference type="Google" id="ProtNLM"/>
    </source>
</evidence>
<protein>
    <recommendedName>
        <fullName evidence="8">Phage tail protein</fullName>
    </recommendedName>
</protein>
<sequence>MIDFKGYCHDLMIATIKAHYPGMEHGRDFLVAHRIHPGTGKQDGDPFILAWHSDVDRPADEQIHALFQANEATYRAARIRECRDFALLDTDGKADVPSDAPESMKATCSQWAAYRQALRDITEQPNFPFDVAWPETPAPNDPPPAKAK</sequence>
<evidence type="ECO:0000313" key="6">
    <source>
        <dbReference type="Proteomes" id="UP000056453"/>
    </source>
</evidence>
<name>A0AAW3MRB2_9BURK</name>
<dbReference type="InterPro" id="IPR031893">
    <property type="entry name" value="Phage_tail_APC"/>
</dbReference>
<evidence type="ECO:0000259" key="3">
    <source>
        <dbReference type="Pfam" id="PF16778"/>
    </source>
</evidence>
<dbReference type="Pfam" id="PF16778">
    <property type="entry name" value="Phage_tail_APC"/>
    <property type="match status" value="1"/>
</dbReference>
<feature type="region of interest" description="Disordered" evidence="1">
    <location>
        <begin position="127"/>
        <end position="148"/>
    </location>
</feature>
<keyword evidence="6" id="KW-1185">Reference proteome</keyword>
<accession>A0AAW3MRB2</accession>
<dbReference type="EMBL" id="LPBJ01000079">
    <property type="protein sequence ID" value="KVP92870.1"/>
    <property type="molecule type" value="Genomic_DNA"/>
</dbReference>
<dbReference type="Pfam" id="PF09636">
    <property type="entry name" value="XkdW"/>
    <property type="match status" value="1"/>
</dbReference>
<dbReference type="InterPro" id="IPR019094">
    <property type="entry name" value="Phage_SP-beta_YorD"/>
</dbReference>
<evidence type="ECO:0000313" key="5">
    <source>
        <dbReference type="EMBL" id="OJA40369.1"/>
    </source>
</evidence>
<evidence type="ECO:0000313" key="4">
    <source>
        <dbReference type="EMBL" id="KVP92870.1"/>
    </source>
</evidence>
<feature type="domain" description="Bacteriophage SP-beta YorD" evidence="2">
    <location>
        <begin position="12"/>
        <end position="74"/>
    </location>
</feature>
<dbReference type="EMBL" id="MEAU01000056">
    <property type="protein sequence ID" value="OJA40369.1"/>
    <property type="molecule type" value="Genomic_DNA"/>
</dbReference>
<dbReference type="Gene3D" id="6.10.140.1310">
    <property type="match status" value="1"/>
</dbReference>
<dbReference type="Proteomes" id="UP000056453">
    <property type="component" value="Unassembled WGS sequence"/>
</dbReference>
<reference evidence="4 6" key="1">
    <citation type="submission" date="2015-11" db="EMBL/GenBank/DDBJ databases">
        <title>Expanding the genomic diversity of Burkholderia species for the development of highly accurate diagnostics.</title>
        <authorList>
            <person name="Sahl J."/>
            <person name="Keim P."/>
            <person name="Wagner D."/>
        </authorList>
    </citation>
    <scope>NUCLEOTIDE SEQUENCE [LARGE SCALE GENOMIC DNA]</scope>
    <source>
        <strain evidence="4 6">MSMB1808WGS</strain>
    </source>
</reference>
<evidence type="ECO:0000259" key="2">
    <source>
        <dbReference type="Pfam" id="PF09636"/>
    </source>
</evidence>
<feature type="compositionally biased region" description="Pro residues" evidence="1">
    <location>
        <begin position="136"/>
        <end position="148"/>
    </location>
</feature>
<reference evidence="7" key="2">
    <citation type="submission" date="2016-08" db="EMBL/GenBank/DDBJ databases">
        <title>Population biology and virulence potential of Burkholderia ubonensis.</title>
        <authorList>
            <person name="Price E.P."/>
            <person name="Currie B.J."/>
            <person name="Wagner D.M."/>
        </authorList>
    </citation>
    <scope>NUCLEOTIDE SEQUENCE [LARGE SCALE GENOMIC DNA]</scope>
    <source>
        <strain evidence="7">MSMB0103</strain>
    </source>
</reference>
<evidence type="ECO:0000313" key="7">
    <source>
        <dbReference type="Proteomes" id="UP000183667"/>
    </source>
</evidence>
<comment type="caution">
    <text evidence="4">The sequence shown here is derived from an EMBL/GenBank/DDBJ whole genome shotgun (WGS) entry which is preliminary data.</text>
</comment>
<evidence type="ECO:0000256" key="1">
    <source>
        <dbReference type="SAM" id="MobiDB-lite"/>
    </source>
</evidence>
<proteinExistence type="predicted"/>
<dbReference type="RefSeq" id="WP_059807383.1">
    <property type="nucleotide sequence ID" value="NZ_LOYM01000119.1"/>
</dbReference>